<sequence>MQRACLGQSEGLTLWLAQPDDYEDVISMSAGMHDGSDYLPHRYHSWMTEPDRVVVLARRECRLVALVSYLLVDEGATVVVQGLRVCPTDRGHGVAGVIQRFTDRYIQQLHPGVKMKRLVRGQDPGPEKLVKFKILGRRGVLSLALEAESIGSFISHLRNKLQSPVIPGLIPLNEAQVKRVFLDPKLPCRVQLPGISFIQDWVPLQRMEGNLEILKRQKITWLVDSLAAPSFLSLYTPPYPIPYNGGSLCLNIDMLGADHVLAQCALVNLLEAAWAKGELRGTVRIYVYMSKALRETLLSFCEGHQGVRTCRDLVQQLFLERQL</sequence>
<dbReference type="InterPro" id="IPR016181">
    <property type="entry name" value="Acyl_CoA_acyltransferase"/>
</dbReference>
<reference evidence="2" key="3">
    <citation type="submission" date="2025-09" db="UniProtKB">
        <authorList>
            <consortium name="Ensembl"/>
        </authorList>
    </citation>
    <scope>IDENTIFICATION</scope>
</reference>
<accession>A0A667X1D3</accession>
<dbReference type="OrthoDB" id="8889733at2759"/>
<feature type="domain" description="Histidine N-acetyltransferase C-terminal" evidence="1">
    <location>
        <begin position="167"/>
        <end position="289"/>
    </location>
</feature>
<dbReference type="Ensembl" id="ENSMMDT00005002871.1">
    <property type="protein sequence ID" value="ENSMMDP00005002816.1"/>
    <property type="gene ID" value="ENSMMDG00005001572.1"/>
</dbReference>
<dbReference type="PANTHER" id="PTHR47403">
    <property type="entry name" value="LOC100145250 PROTEIN"/>
    <property type="match status" value="1"/>
</dbReference>
<reference evidence="2" key="1">
    <citation type="submission" date="2019-06" db="EMBL/GenBank/DDBJ databases">
        <authorList>
            <consortium name="Wellcome Sanger Institute Data Sharing"/>
        </authorList>
    </citation>
    <scope>NUCLEOTIDE SEQUENCE [LARGE SCALE GENOMIC DNA]</scope>
</reference>
<dbReference type="InParanoid" id="A0A667X1D3"/>
<dbReference type="Proteomes" id="UP000472263">
    <property type="component" value="Chromosome 18"/>
</dbReference>
<dbReference type="AlphaFoldDB" id="A0A667X1D3"/>
<gene>
    <name evidence="2" type="primary">NAT16</name>
    <name evidence="2" type="synonym">nat16l</name>
</gene>
<reference evidence="2" key="2">
    <citation type="submission" date="2025-08" db="UniProtKB">
        <authorList>
            <consortium name="Ensembl"/>
        </authorList>
    </citation>
    <scope>IDENTIFICATION</scope>
</reference>
<dbReference type="GeneTree" id="ENSGT00390000016398"/>
<keyword evidence="3" id="KW-1185">Reference proteome</keyword>
<evidence type="ECO:0000259" key="1">
    <source>
        <dbReference type="Pfam" id="PF24066"/>
    </source>
</evidence>
<dbReference type="Pfam" id="PF24066">
    <property type="entry name" value="Hisat_C"/>
    <property type="match status" value="1"/>
</dbReference>
<name>A0A667X1D3_9TELE</name>
<dbReference type="InterPro" id="IPR056483">
    <property type="entry name" value="Hisat_C"/>
</dbReference>
<evidence type="ECO:0000313" key="2">
    <source>
        <dbReference type="Ensembl" id="ENSMMDP00005002816.1"/>
    </source>
</evidence>
<dbReference type="PANTHER" id="PTHR47403:SF2">
    <property type="entry name" value="N-ACETYLTRANSFERASE 16,-LIKE"/>
    <property type="match status" value="1"/>
</dbReference>
<organism evidence="2 3">
    <name type="scientific">Myripristis murdjan</name>
    <name type="common">pinecone soldierfish</name>
    <dbReference type="NCBI Taxonomy" id="586833"/>
    <lineage>
        <taxon>Eukaryota</taxon>
        <taxon>Metazoa</taxon>
        <taxon>Chordata</taxon>
        <taxon>Craniata</taxon>
        <taxon>Vertebrata</taxon>
        <taxon>Euteleostomi</taxon>
        <taxon>Actinopterygii</taxon>
        <taxon>Neopterygii</taxon>
        <taxon>Teleostei</taxon>
        <taxon>Neoteleostei</taxon>
        <taxon>Acanthomorphata</taxon>
        <taxon>Holocentriformes</taxon>
        <taxon>Holocentridae</taxon>
        <taxon>Myripristis</taxon>
    </lineage>
</organism>
<proteinExistence type="predicted"/>
<evidence type="ECO:0000313" key="3">
    <source>
        <dbReference type="Proteomes" id="UP000472263"/>
    </source>
</evidence>
<dbReference type="SUPFAM" id="SSF55729">
    <property type="entry name" value="Acyl-CoA N-acyltransferases (Nat)"/>
    <property type="match status" value="1"/>
</dbReference>
<protein>
    <submittedName>
        <fullName evidence="2">N-acetyltransferase 16, like</fullName>
    </submittedName>
</protein>